<dbReference type="EMBL" id="CP072788">
    <property type="protein sequence ID" value="QTR05765.1"/>
    <property type="molecule type" value="Genomic_DNA"/>
</dbReference>
<sequence length="89" mass="10031">MEANLFSLVSQADPSRVFAWGMEVLDDDRTAAVIYRRDPDTGRSLVGRHDSAEAALRRWGRRVPLRLVWEFDGDLGDLGDDRDDVSPVT</sequence>
<dbReference type="EMBL" id="JAFBCL010000001">
    <property type="protein sequence ID" value="MBM7812093.1"/>
    <property type="molecule type" value="Genomic_DNA"/>
</dbReference>
<reference evidence="1 4" key="1">
    <citation type="submission" date="2021-01" db="EMBL/GenBank/DDBJ databases">
        <title>Sequencing the genomes of 1000 actinobacteria strains.</title>
        <authorList>
            <person name="Klenk H.-P."/>
        </authorList>
    </citation>
    <scope>NUCLEOTIDE SEQUENCE [LARGE SCALE GENOMIC DNA]</scope>
    <source>
        <strain evidence="1 4">DSM 44581</strain>
    </source>
</reference>
<dbReference type="AlphaFoldDB" id="A0A8T8I4J7"/>
<protein>
    <submittedName>
        <fullName evidence="2">Uncharacterized protein</fullName>
    </submittedName>
</protein>
<dbReference type="Proteomes" id="UP001195724">
    <property type="component" value="Unassembled WGS sequence"/>
</dbReference>
<dbReference type="RefSeq" id="WP_204842904.1">
    <property type="nucleotide sequence ID" value="NZ_JAFBCL010000001.1"/>
</dbReference>
<organism evidence="2 3">
    <name type="scientific">Saccharothrix algeriensis</name>
    <dbReference type="NCBI Taxonomy" id="173560"/>
    <lineage>
        <taxon>Bacteria</taxon>
        <taxon>Bacillati</taxon>
        <taxon>Actinomycetota</taxon>
        <taxon>Actinomycetes</taxon>
        <taxon>Pseudonocardiales</taxon>
        <taxon>Pseudonocardiaceae</taxon>
        <taxon>Saccharothrix</taxon>
    </lineage>
</organism>
<evidence type="ECO:0000313" key="3">
    <source>
        <dbReference type="Proteomes" id="UP000671828"/>
    </source>
</evidence>
<gene>
    <name evidence="2" type="ORF">J7S33_15260</name>
    <name evidence="1" type="ORF">JOE68_002958</name>
</gene>
<accession>A0A8T8I4J7</accession>
<evidence type="ECO:0000313" key="4">
    <source>
        <dbReference type="Proteomes" id="UP001195724"/>
    </source>
</evidence>
<evidence type="ECO:0000313" key="1">
    <source>
        <dbReference type="EMBL" id="MBM7812093.1"/>
    </source>
</evidence>
<proteinExistence type="predicted"/>
<keyword evidence="4" id="KW-1185">Reference proteome</keyword>
<reference evidence="2" key="2">
    <citation type="submission" date="2021-04" db="EMBL/GenBank/DDBJ databases">
        <title>Saccharothrix algeriensis WGS.</title>
        <authorList>
            <person name="Stuskova K."/>
            <person name="Hakalova E."/>
            <person name="Tebbal A.B."/>
            <person name="Eichmeier A."/>
        </authorList>
    </citation>
    <scope>NUCLEOTIDE SEQUENCE</scope>
    <source>
        <strain evidence="2">NRRL B-24137</strain>
    </source>
</reference>
<evidence type="ECO:0000313" key="2">
    <source>
        <dbReference type="EMBL" id="QTR05765.1"/>
    </source>
</evidence>
<dbReference type="Proteomes" id="UP000671828">
    <property type="component" value="Chromosome"/>
</dbReference>
<name>A0A8T8I4J7_9PSEU</name>